<evidence type="ECO:0000313" key="3">
    <source>
        <dbReference type="Proteomes" id="UP000075606"/>
    </source>
</evidence>
<feature type="signal peptide" evidence="1">
    <location>
        <begin position="1"/>
        <end position="18"/>
    </location>
</feature>
<dbReference type="AlphaFoldDB" id="A0A150WZE4"/>
<dbReference type="Proteomes" id="UP000075606">
    <property type="component" value="Unassembled WGS sequence"/>
</dbReference>
<comment type="caution">
    <text evidence="2">The sequence shown here is derived from an EMBL/GenBank/DDBJ whole genome shotgun (WGS) entry which is preliminary data.</text>
</comment>
<dbReference type="OrthoDB" id="1115882at2"/>
<gene>
    <name evidence="2" type="ORF">AWW68_17665</name>
</gene>
<evidence type="ECO:0008006" key="4">
    <source>
        <dbReference type="Google" id="ProtNLM"/>
    </source>
</evidence>
<evidence type="ECO:0000313" key="2">
    <source>
        <dbReference type="EMBL" id="KYG71844.1"/>
    </source>
</evidence>
<protein>
    <recommendedName>
        <fullName evidence="4">Adhesin domain-containing protein</fullName>
    </recommendedName>
</protein>
<keyword evidence="1" id="KW-0732">Signal</keyword>
<dbReference type="RefSeq" id="WP_068224887.1">
    <property type="nucleotide sequence ID" value="NZ_CP139724.1"/>
</dbReference>
<accession>A0A150WZE4</accession>
<keyword evidence="3" id="KW-1185">Reference proteome</keyword>
<name>A0A150WZE4_9BACT</name>
<feature type="chain" id="PRO_5007573927" description="Adhesin domain-containing protein" evidence="1">
    <location>
        <begin position="19"/>
        <end position="229"/>
    </location>
</feature>
<proteinExistence type="predicted"/>
<reference evidence="2 3" key="1">
    <citation type="submission" date="2016-01" db="EMBL/GenBank/DDBJ databases">
        <title>Genome sequencing of Roseivirga spongicola UST030701-084.</title>
        <authorList>
            <person name="Selvaratnam C."/>
            <person name="Thevarajoo S."/>
            <person name="Goh K.M."/>
            <person name="Ee R."/>
            <person name="Chan K.-G."/>
            <person name="Chong C.S."/>
        </authorList>
    </citation>
    <scope>NUCLEOTIDE SEQUENCE [LARGE SCALE GENOMIC DNA]</scope>
    <source>
        <strain evidence="2 3">UST030701-084</strain>
    </source>
</reference>
<sequence>MKTILTALFVMACSFVQAQSELFEKKVSFNNQRVDIDAELVDKITISNWAEKQVGVVVKYSINDGDLNDLLQVSLDEGSNRIRLKVELDDKKLEDGGYYSCDDEKAMSWGRNGKQNRICLDVVVEVKLPADAELDVESVIGDLFIAGTYKELYAKTVTGDIELEWPESQGAEVEIKTVNGGIYTNHNFQMKEDRGLPLISSHEVKGNLGKGGKYVSLETVTSDIYFKKN</sequence>
<evidence type="ECO:0000256" key="1">
    <source>
        <dbReference type="SAM" id="SignalP"/>
    </source>
</evidence>
<dbReference type="STRING" id="333140.AWW68_17665"/>
<dbReference type="EMBL" id="LRPC01000031">
    <property type="protein sequence ID" value="KYG71844.1"/>
    <property type="molecule type" value="Genomic_DNA"/>
</dbReference>
<organism evidence="2 3">
    <name type="scientific">Roseivirga spongicola</name>
    <dbReference type="NCBI Taxonomy" id="333140"/>
    <lineage>
        <taxon>Bacteria</taxon>
        <taxon>Pseudomonadati</taxon>
        <taxon>Bacteroidota</taxon>
        <taxon>Cytophagia</taxon>
        <taxon>Cytophagales</taxon>
        <taxon>Roseivirgaceae</taxon>
        <taxon>Roseivirga</taxon>
    </lineage>
</organism>